<organism evidence="6 7">
    <name type="scientific">Thiohalorhabdus methylotrophus</name>
    <dbReference type="NCBI Taxonomy" id="3242694"/>
    <lineage>
        <taxon>Bacteria</taxon>
        <taxon>Pseudomonadati</taxon>
        <taxon>Pseudomonadota</taxon>
        <taxon>Gammaproteobacteria</taxon>
        <taxon>Thiohalorhabdales</taxon>
        <taxon>Thiohalorhabdaceae</taxon>
        <taxon>Thiohalorhabdus</taxon>
    </lineage>
</organism>
<sequence>MWIPLDLIPVLDLLGGHVVRGEGGHRASYAPWISPLAGSSDPSAVADALLDLHPFRAVYLADLDAIMGRGDNLGPISELIARHPRVTFWLDQGLRDARSVHEFPFQGQCRPILGSESLADLTPLEAASPLDPGPILSLDFGPEGFRGPQDIFRATQLWPDTILLMTLERVGSDRGPDTEGIRELRGLAPDRHWYAAGGVRGSGDLERLSAAGARGALVASALHDNRLDAADLASMAG</sequence>
<gene>
    <name evidence="6" type="ORF">ACERLL_10150</name>
</gene>
<dbReference type="Gene3D" id="3.20.20.70">
    <property type="entry name" value="Aldolase class I"/>
    <property type="match status" value="1"/>
</dbReference>
<protein>
    <submittedName>
        <fullName evidence="6">HisA/HisF-related TIM barrel protein</fullName>
    </submittedName>
</protein>
<dbReference type="InterPro" id="IPR011060">
    <property type="entry name" value="RibuloseP-bd_barrel"/>
</dbReference>
<evidence type="ECO:0000256" key="2">
    <source>
        <dbReference type="ARBA" id="ARBA00022605"/>
    </source>
</evidence>
<evidence type="ECO:0000256" key="1">
    <source>
        <dbReference type="ARBA" id="ARBA00009667"/>
    </source>
</evidence>
<proteinExistence type="inferred from homology"/>
<dbReference type="EMBL" id="JBGUAW010000006">
    <property type="protein sequence ID" value="MFA9461186.1"/>
    <property type="molecule type" value="Genomic_DNA"/>
</dbReference>
<keyword evidence="2 5" id="KW-0028">Amino-acid biosynthesis</keyword>
<dbReference type="InterPro" id="IPR006062">
    <property type="entry name" value="His_biosynth"/>
</dbReference>
<keyword evidence="7" id="KW-1185">Reference proteome</keyword>
<dbReference type="InterPro" id="IPR013785">
    <property type="entry name" value="Aldolase_TIM"/>
</dbReference>
<comment type="similarity">
    <text evidence="1 5">Belongs to the HisA/HisF family.</text>
</comment>
<dbReference type="SUPFAM" id="SSF51366">
    <property type="entry name" value="Ribulose-phoshate binding barrel"/>
    <property type="match status" value="1"/>
</dbReference>
<dbReference type="RefSeq" id="WP_373655972.1">
    <property type="nucleotide sequence ID" value="NZ_JBGUAW010000006.1"/>
</dbReference>
<comment type="caution">
    <text evidence="6">The sequence shown here is derived from an EMBL/GenBank/DDBJ whole genome shotgun (WGS) entry which is preliminary data.</text>
</comment>
<dbReference type="Pfam" id="PF00977">
    <property type="entry name" value="His_biosynth"/>
    <property type="match status" value="2"/>
</dbReference>
<evidence type="ECO:0000313" key="6">
    <source>
        <dbReference type="EMBL" id="MFA9461186.1"/>
    </source>
</evidence>
<evidence type="ECO:0000256" key="4">
    <source>
        <dbReference type="ARBA" id="ARBA00029440"/>
    </source>
</evidence>
<evidence type="ECO:0000256" key="3">
    <source>
        <dbReference type="ARBA" id="ARBA00023102"/>
    </source>
</evidence>
<comment type="pathway">
    <text evidence="4">Amino-acid biosynthesis.</text>
</comment>
<evidence type="ECO:0000313" key="7">
    <source>
        <dbReference type="Proteomes" id="UP001575181"/>
    </source>
</evidence>
<evidence type="ECO:0000256" key="5">
    <source>
        <dbReference type="RuleBase" id="RU003657"/>
    </source>
</evidence>
<keyword evidence="3 5" id="KW-0368">Histidine biosynthesis</keyword>
<accession>A0ABV4TX88</accession>
<name>A0ABV4TX88_9GAMM</name>
<reference evidence="6 7" key="1">
    <citation type="submission" date="2024-08" db="EMBL/GenBank/DDBJ databases">
        <title>Whole-genome sequencing of halo(alkali)philic microorganisms from hypersaline lakes.</title>
        <authorList>
            <person name="Sorokin D.Y."/>
            <person name="Merkel A.Y."/>
            <person name="Messina E."/>
            <person name="Yakimov M."/>
        </authorList>
    </citation>
    <scope>NUCLEOTIDE SEQUENCE [LARGE SCALE GENOMIC DNA]</scope>
    <source>
        <strain evidence="6 7">Cl-TMA</strain>
    </source>
</reference>
<dbReference type="Proteomes" id="UP001575181">
    <property type="component" value="Unassembled WGS sequence"/>
</dbReference>
<dbReference type="CDD" id="cd04723">
    <property type="entry name" value="HisA_HisF"/>
    <property type="match status" value="1"/>
</dbReference>